<comment type="subcellular location">
    <subcellularLocation>
        <location evidence="1">Cytoplasm</location>
    </subcellularLocation>
</comment>
<keyword evidence="4" id="KW-0547">Nucleotide-binding</keyword>
<dbReference type="GO" id="GO:0005829">
    <property type="term" value="C:cytosol"/>
    <property type="evidence" value="ECO:0007669"/>
    <property type="project" value="TreeGrafter"/>
</dbReference>
<comment type="similarity">
    <text evidence="2">Belongs to the PhoH family.</text>
</comment>
<reference evidence="8 9" key="2">
    <citation type="journal article" date="2012" name="Stand. Genomic Sci.">
        <title>Complete genome sequence of the termite hindgut bacterium Spirochaeta coccoides type strain (SPN1(T)), reclassification in the genus Sphaerochaeta as Sphaerochaeta coccoides comb. nov. and emendations of the family Spirochaetaceae and the genus Sphaerochaeta.</title>
        <authorList>
            <person name="Abt B."/>
            <person name="Han C."/>
            <person name="Scheuner C."/>
            <person name="Lu M."/>
            <person name="Lapidus A."/>
            <person name="Nolan M."/>
            <person name="Lucas S."/>
            <person name="Hammon N."/>
            <person name="Deshpande S."/>
            <person name="Cheng J.F."/>
            <person name="Tapia R."/>
            <person name="Goodwin L.A."/>
            <person name="Pitluck S."/>
            <person name="Liolios K."/>
            <person name="Pagani I."/>
            <person name="Ivanova N."/>
            <person name="Mavromatis K."/>
            <person name="Mikhailova N."/>
            <person name="Huntemann M."/>
            <person name="Pati A."/>
            <person name="Chen A."/>
            <person name="Palaniappan K."/>
            <person name="Land M."/>
            <person name="Hauser L."/>
            <person name="Brambilla E.M."/>
            <person name="Rohde M."/>
            <person name="Spring S."/>
            <person name="Gronow S."/>
            <person name="Goker M."/>
            <person name="Woyke T."/>
            <person name="Bristow J."/>
            <person name="Eisen J.A."/>
            <person name="Markowitz V."/>
            <person name="Hugenholtz P."/>
            <person name="Kyrpides N.C."/>
            <person name="Klenk H.P."/>
            <person name="Detter J.C."/>
        </authorList>
    </citation>
    <scope>NUCLEOTIDE SEQUENCE [LARGE SCALE GENOMIC DNA]</scope>
    <source>
        <strain evidence="9">ATCC BAA-1237 / DSM 17374 / SPN1</strain>
    </source>
</reference>
<dbReference type="FunFam" id="3.40.50.300:FF:000013">
    <property type="entry name" value="PhoH family ATPase"/>
    <property type="match status" value="1"/>
</dbReference>
<keyword evidence="3" id="KW-0963">Cytoplasm</keyword>
<dbReference type="KEGG" id="scc:Spico_0467"/>
<organism evidence="8 9">
    <name type="scientific">Parasphaerochaeta coccoides (strain ATCC BAA-1237 / DSM 17374 / SPN1)</name>
    <name type="common">Sphaerochaeta coccoides</name>
    <dbReference type="NCBI Taxonomy" id="760011"/>
    <lineage>
        <taxon>Bacteria</taxon>
        <taxon>Pseudomonadati</taxon>
        <taxon>Spirochaetota</taxon>
        <taxon>Spirochaetia</taxon>
        <taxon>Spirochaetales</taxon>
        <taxon>Sphaerochaetaceae</taxon>
        <taxon>Parasphaerochaeta</taxon>
    </lineage>
</organism>
<evidence type="ECO:0000256" key="4">
    <source>
        <dbReference type="ARBA" id="ARBA00022741"/>
    </source>
</evidence>
<evidence type="ECO:0000256" key="3">
    <source>
        <dbReference type="ARBA" id="ARBA00022490"/>
    </source>
</evidence>
<dbReference type="OrthoDB" id="9773137at2"/>
<evidence type="ECO:0000256" key="2">
    <source>
        <dbReference type="ARBA" id="ARBA00010393"/>
    </source>
</evidence>
<evidence type="ECO:0000313" key="9">
    <source>
        <dbReference type="Proteomes" id="UP000007939"/>
    </source>
</evidence>
<dbReference type="STRING" id="760011.Spico_0467"/>
<dbReference type="PANTHER" id="PTHR30473:SF1">
    <property type="entry name" value="PHOH-LIKE PROTEIN"/>
    <property type="match status" value="1"/>
</dbReference>
<dbReference type="GO" id="GO:0005524">
    <property type="term" value="F:ATP binding"/>
    <property type="evidence" value="ECO:0007669"/>
    <property type="project" value="UniProtKB-KW"/>
</dbReference>
<dbReference type="InterPro" id="IPR027417">
    <property type="entry name" value="P-loop_NTPase"/>
</dbReference>
<reference evidence="9" key="1">
    <citation type="submission" date="2011-04" db="EMBL/GenBank/DDBJ databases">
        <title>The complete genome of Spirochaeta coccoides DSM 17374.</title>
        <authorList>
            <person name="Lucas S."/>
            <person name="Copeland A."/>
            <person name="Lapidus A."/>
            <person name="Bruce D."/>
            <person name="Goodwin L."/>
            <person name="Pitluck S."/>
            <person name="Peters L."/>
            <person name="Kyrpides N."/>
            <person name="Mavromatis K."/>
            <person name="Pagani I."/>
            <person name="Ivanova N."/>
            <person name="Ovchinnikova G."/>
            <person name="Lu M."/>
            <person name="Detter J.C."/>
            <person name="Tapia R."/>
            <person name="Han C."/>
            <person name="Land M."/>
            <person name="Hauser L."/>
            <person name="Markowitz V."/>
            <person name="Cheng J.-F."/>
            <person name="Hugenholtz P."/>
            <person name="Woyke T."/>
            <person name="Wu D."/>
            <person name="Spring S."/>
            <person name="Schroeder M."/>
            <person name="Brambilla E."/>
            <person name="Klenk H.-P."/>
            <person name="Eisen J.A."/>
        </authorList>
    </citation>
    <scope>NUCLEOTIDE SEQUENCE [LARGE SCALE GENOMIC DNA]</scope>
    <source>
        <strain evidence="9">ATCC BAA-1237 / DSM 17374 / SPN1</strain>
    </source>
</reference>
<evidence type="ECO:0000256" key="1">
    <source>
        <dbReference type="ARBA" id="ARBA00004496"/>
    </source>
</evidence>
<feature type="domain" description="PhoH-like protein" evidence="7">
    <location>
        <begin position="117"/>
        <end position="320"/>
    </location>
</feature>
<dbReference type="InterPro" id="IPR003714">
    <property type="entry name" value="PhoH"/>
</dbReference>
<dbReference type="InterPro" id="IPR051451">
    <property type="entry name" value="PhoH2-like"/>
</dbReference>
<name>F4GII7_PARC1</name>
<dbReference type="eggNOG" id="COG1702">
    <property type="taxonomic scope" value="Bacteria"/>
</dbReference>
<dbReference type="PANTHER" id="PTHR30473">
    <property type="entry name" value="PROTEIN PHOH"/>
    <property type="match status" value="1"/>
</dbReference>
<evidence type="ECO:0000313" key="8">
    <source>
        <dbReference type="EMBL" id="AEC01695.1"/>
    </source>
</evidence>
<dbReference type="RefSeq" id="WP_013739091.1">
    <property type="nucleotide sequence ID" value="NC_015436.1"/>
</dbReference>
<protein>
    <recommendedName>
        <fullName evidence="6">PhoH-like protein</fullName>
    </recommendedName>
</protein>
<evidence type="ECO:0000256" key="6">
    <source>
        <dbReference type="ARBA" id="ARBA00039970"/>
    </source>
</evidence>
<evidence type="ECO:0000259" key="7">
    <source>
        <dbReference type="Pfam" id="PF02562"/>
    </source>
</evidence>
<sequence>MGRSVVFEAQEQMRRVLGANDRNLPYLEALLGTDLTSRGNALEAAGNDERGDDRFVKLLQRLKFLADRQPVIAEPEIFMEYQILVSGDGDSLVGEIPAKGASEADISRSIVIAGHQVFPKSLRQKEYIRAMQRSQVVFGIGPAGTGKTFLAVAHALELVLTGVRSKLIISRPVVEAGESLGFLPGDLSQKLDPYLKPLHDAMERLVPRATLTRMYENNVIEVAPLAYMRGRSLHNVSVILDEAQNTTQEQMKMFLTRLGDDANAVITGDITQTDLPRGKESGLVHASRILKDIEGIEFIYFSSPDIVRSRIVQRIVSAYDHDSGSAVTNGRGDVDRRFIQ</sequence>
<proteinExistence type="inferred from homology"/>
<dbReference type="AlphaFoldDB" id="F4GII7"/>
<dbReference type="Gene3D" id="3.40.50.300">
    <property type="entry name" value="P-loop containing nucleotide triphosphate hydrolases"/>
    <property type="match status" value="1"/>
</dbReference>
<dbReference type="Proteomes" id="UP000007939">
    <property type="component" value="Chromosome"/>
</dbReference>
<evidence type="ECO:0000256" key="5">
    <source>
        <dbReference type="ARBA" id="ARBA00022840"/>
    </source>
</evidence>
<keyword evidence="5" id="KW-0067">ATP-binding</keyword>
<dbReference type="HOGENOM" id="CLU_051654_0_0_12"/>
<dbReference type="SUPFAM" id="SSF52540">
    <property type="entry name" value="P-loop containing nucleoside triphosphate hydrolases"/>
    <property type="match status" value="1"/>
</dbReference>
<gene>
    <name evidence="8" type="ordered locus">Spico_0467</name>
</gene>
<keyword evidence="9" id="KW-1185">Reference proteome</keyword>
<accession>F4GII7</accession>
<dbReference type="EMBL" id="CP002659">
    <property type="protein sequence ID" value="AEC01695.1"/>
    <property type="molecule type" value="Genomic_DNA"/>
</dbReference>
<dbReference type="Pfam" id="PF02562">
    <property type="entry name" value="PhoH"/>
    <property type="match status" value="1"/>
</dbReference>